<feature type="transmembrane region" description="Helical" evidence="2">
    <location>
        <begin position="79"/>
        <end position="98"/>
    </location>
</feature>
<sequence length="222" mass="23850">MTSRRCAAERWIRWTTTGSVLLLAGIAAVVSYQHMHELARRHGESSMGAILAPLAVDGMIVASSMSILLASRYGRRGGVLPWALLIVSSLASLAANVAVAEPTLIARVIAAWPSIALIGAYEMLMGQIRQSCTPGLVISSAPGAAATDDQRPLESEAGGDHLNQGDEGRELQRLAWRWALANRRPDGTLPPGAVIAAQFSRSSRWGRWVKHLGESGRFHQEP</sequence>
<name>A0A2W2GR53_9ACTN</name>
<accession>A0A2W2GR53</accession>
<keyword evidence="2" id="KW-1133">Transmembrane helix</keyword>
<dbReference type="Proteomes" id="UP000248544">
    <property type="component" value="Unassembled WGS sequence"/>
</dbReference>
<reference evidence="3 4" key="1">
    <citation type="submission" date="2018-01" db="EMBL/GenBank/DDBJ databases">
        <title>Draft genome sequence of Sphaerisporangium sp. 7K107.</title>
        <authorList>
            <person name="Sahin N."/>
            <person name="Saygin H."/>
            <person name="Ay H."/>
        </authorList>
    </citation>
    <scope>NUCLEOTIDE SEQUENCE [LARGE SCALE GENOMIC DNA]</scope>
    <source>
        <strain evidence="3 4">7K107</strain>
    </source>
</reference>
<feature type="transmembrane region" description="Helical" evidence="2">
    <location>
        <begin position="50"/>
        <end position="70"/>
    </location>
</feature>
<comment type="caution">
    <text evidence="3">The sequence shown here is derived from an EMBL/GenBank/DDBJ whole genome shotgun (WGS) entry which is preliminary data.</text>
</comment>
<keyword evidence="2" id="KW-0472">Membrane</keyword>
<evidence type="ECO:0008006" key="5">
    <source>
        <dbReference type="Google" id="ProtNLM"/>
    </source>
</evidence>
<dbReference type="EMBL" id="POUA01000196">
    <property type="protein sequence ID" value="PZG39900.1"/>
    <property type="molecule type" value="Genomic_DNA"/>
</dbReference>
<dbReference type="InterPro" id="IPR021235">
    <property type="entry name" value="DUF2637"/>
</dbReference>
<feature type="region of interest" description="Disordered" evidence="1">
    <location>
        <begin position="141"/>
        <end position="166"/>
    </location>
</feature>
<feature type="transmembrane region" description="Helical" evidence="2">
    <location>
        <begin position="12"/>
        <end position="30"/>
    </location>
</feature>
<protein>
    <recommendedName>
        <fullName evidence="5">DUF2637 domain-containing protein</fullName>
    </recommendedName>
</protein>
<evidence type="ECO:0000313" key="3">
    <source>
        <dbReference type="EMBL" id="PZG39900.1"/>
    </source>
</evidence>
<keyword evidence="4" id="KW-1185">Reference proteome</keyword>
<evidence type="ECO:0000256" key="1">
    <source>
        <dbReference type="SAM" id="MobiDB-lite"/>
    </source>
</evidence>
<keyword evidence="2" id="KW-0812">Transmembrane</keyword>
<evidence type="ECO:0000256" key="2">
    <source>
        <dbReference type="SAM" id="Phobius"/>
    </source>
</evidence>
<organism evidence="3 4">
    <name type="scientific">Spongiactinospora gelatinilytica</name>
    <dbReference type="NCBI Taxonomy" id="2666298"/>
    <lineage>
        <taxon>Bacteria</taxon>
        <taxon>Bacillati</taxon>
        <taxon>Actinomycetota</taxon>
        <taxon>Actinomycetes</taxon>
        <taxon>Streptosporangiales</taxon>
        <taxon>Streptosporangiaceae</taxon>
        <taxon>Spongiactinospora</taxon>
    </lineage>
</organism>
<dbReference type="Pfam" id="PF10935">
    <property type="entry name" value="DUF2637"/>
    <property type="match status" value="1"/>
</dbReference>
<gene>
    <name evidence="3" type="ORF">C1I98_22970</name>
</gene>
<evidence type="ECO:0000313" key="4">
    <source>
        <dbReference type="Proteomes" id="UP000248544"/>
    </source>
</evidence>
<dbReference type="AlphaFoldDB" id="A0A2W2GR53"/>
<proteinExistence type="predicted"/>
<feature type="transmembrane region" description="Helical" evidence="2">
    <location>
        <begin position="104"/>
        <end position="121"/>
    </location>
</feature>